<feature type="domain" description="DUF3752" evidence="2">
    <location>
        <begin position="499"/>
        <end position="630"/>
    </location>
</feature>
<accession>A0A8I6RE54</accession>
<name>A0A8I6RE54_CIMLE</name>
<evidence type="ECO:0000256" key="1">
    <source>
        <dbReference type="SAM" id="MobiDB-lite"/>
    </source>
</evidence>
<feature type="compositionally biased region" description="Basic and acidic residues" evidence="1">
    <location>
        <begin position="542"/>
        <end position="560"/>
    </location>
</feature>
<feature type="compositionally biased region" description="Basic residues" evidence="1">
    <location>
        <begin position="126"/>
        <end position="137"/>
    </location>
</feature>
<sequence length="637" mass="74318">MVRGSAGSDSEEERHDRFRSERNSSALKSTTSLFSSGLDSKKSPLRRLDSPIRDSKYRRERSRERRRSRERKKSKDRDRKKERSKRSDRSSSRTTPTYYNVLEELNPGRRSESRRSHSQHREERSRSRRSRERRSRSRHSDGMTKSKSHKHKDRDHVDTFVEERFERRRPSDSEERVDKTVVYWESTPSPEREPRKHKKRNKDDKKRNKDKKKRKEEKSTVSESVDFGPVLPPRLELRSETSEDEIVQNNLDRKEPHIKKKSKSSPKNSETDKKKKRKKDLSQSPPKKLKEKSLEPKVEEPEEQKQLKDDVLSSHSSPKSPSLEIPKEKSICANNSTDCNNTQPSVGPQMPTQEEENTNIYGPVIPINSVKQDQDGDSSLEEGELVTSPVKPKVYGPTFPERLAIEPVRDDDGDEDLYGPALPPSLKHDEIVQQSENNEEDFGPLPQGVDGGRALRDLERRAAIIKAQMDNKDTDEGEETKREAWMTELPEARRVALGLGPRKFRAREGPDMNDRSSWSDTPAQKEKKKLLSAFGEEENDPDESRRLEIEERDKEMEKRAKQGKKRDKSLLELHQKEQKKKKKKEEKERDGKKEDRRPFSRDIDLQVNRFDEAQKKSIIRKAQLLDSRFSSGETKYL</sequence>
<reference evidence="3" key="1">
    <citation type="submission" date="2022-01" db="UniProtKB">
        <authorList>
            <consortium name="EnsemblMetazoa"/>
        </authorList>
    </citation>
    <scope>IDENTIFICATION</scope>
</reference>
<evidence type="ECO:0000313" key="4">
    <source>
        <dbReference type="Proteomes" id="UP000494040"/>
    </source>
</evidence>
<dbReference type="InterPro" id="IPR046331">
    <property type="entry name" value="GPAM1-like"/>
</dbReference>
<feature type="region of interest" description="Disordered" evidence="1">
    <location>
        <begin position="1"/>
        <end position="398"/>
    </location>
</feature>
<proteinExistence type="predicted"/>
<organism evidence="3 4">
    <name type="scientific">Cimex lectularius</name>
    <name type="common">Bed bug</name>
    <name type="synonym">Acanthia lectularia</name>
    <dbReference type="NCBI Taxonomy" id="79782"/>
    <lineage>
        <taxon>Eukaryota</taxon>
        <taxon>Metazoa</taxon>
        <taxon>Ecdysozoa</taxon>
        <taxon>Arthropoda</taxon>
        <taxon>Hexapoda</taxon>
        <taxon>Insecta</taxon>
        <taxon>Pterygota</taxon>
        <taxon>Neoptera</taxon>
        <taxon>Paraneoptera</taxon>
        <taxon>Hemiptera</taxon>
        <taxon>Heteroptera</taxon>
        <taxon>Panheteroptera</taxon>
        <taxon>Cimicomorpha</taxon>
        <taxon>Cimicidae</taxon>
        <taxon>Cimex</taxon>
    </lineage>
</organism>
<dbReference type="InterPro" id="IPR022226">
    <property type="entry name" value="DUF3752"/>
</dbReference>
<dbReference type="GeneID" id="106662486"/>
<feature type="compositionally biased region" description="Low complexity" evidence="1">
    <location>
        <begin position="313"/>
        <end position="322"/>
    </location>
</feature>
<feature type="compositionally biased region" description="Basic and acidic residues" evidence="1">
    <location>
        <begin position="39"/>
        <end position="63"/>
    </location>
</feature>
<feature type="compositionally biased region" description="Basic and acidic residues" evidence="1">
    <location>
        <begin position="73"/>
        <end position="91"/>
    </location>
</feature>
<protein>
    <recommendedName>
        <fullName evidence="2">DUF3752 domain-containing protein</fullName>
    </recommendedName>
</protein>
<dbReference type="AlphaFoldDB" id="A0A8I6RE54"/>
<feature type="compositionally biased region" description="Basic and acidic residues" evidence="1">
    <location>
        <begin position="585"/>
        <end position="612"/>
    </location>
</feature>
<keyword evidence="4" id="KW-1185">Reference proteome</keyword>
<feature type="compositionally biased region" description="Polar residues" evidence="1">
    <location>
        <begin position="332"/>
        <end position="352"/>
    </location>
</feature>
<evidence type="ECO:0000313" key="3">
    <source>
        <dbReference type="EnsemblMetazoa" id="XP_014242102.1"/>
    </source>
</evidence>
<dbReference type="Pfam" id="PF12572">
    <property type="entry name" value="DUF3752"/>
    <property type="match status" value="1"/>
</dbReference>
<feature type="compositionally biased region" description="Basic and acidic residues" evidence="1">
    <location>
        <begin position="291"/>
        <end position="312"/>
    </location>
</feature>
<dbReference type="RefSeq" id="XP_014242102.1">
    <property type="nucleotide sequence ID" value="XM_014386616.2"/>
</dbReference>
<dbReference type="EnsemblMetazoa" id="XM_014386616.2">
    <property type="protein sequence ID" value="XP_014242102.1"/>
    <property type="gene ID" value="LOC106662486"/>
</dbReference>
<evidence type="ECO:0000259" key="2">
    <source>
        <dbReference type="Pfam" id="PF12572"/>
    </source>
</evidence>
<dbReference type="OrthoDB" id="341477at2759"/>
<feature type="compositionally biased region" description="Basic and acidic residues" evidence="1">
    <location>
        <begin position="12"/>
        <end position="22"/>
    </location>
</feature>
<dbReference type="PANTHER" id="PTHR46370">
    <property type="entry name" value="GPALPP MOTIFS-CONTAINING PROTEIN 1"/>
    <property type="match status" value="1"/>
</dbReference>
<dbReference type="Proteomes" id="UP000494040">
    <property type="component" value="Unassembled WGS sequence"/>
</dbReference>
<feature type="compositionally biased region" description="Basic and acidic residues" evidence="1">
    <location>
        <begin position="469"/>
        <end position="494"/>
    </location>
</feature>
<feature type="compositionally biased region" description="Acidic residues" evidence="1">
    <location>
        <begin position="375"/>
        <end position="384"/>
    </location>
</feature>
<dbReference type="PANTHER" id="PTHR46370:SF1">
    <property type="entry name" value="GPALPP MOTIFS-CONTAINING PROTEIN 1"/>
    <property type="match status" value="1"/>
</dbReference>
<feature type="compositionally biased region" description="Polar residues" evidence="1">
    <location>
        <begin position="23"/>
        <end position="38"/>
    </location>
</feature>
<feature type="region of interest" description="Disordered" evidence="1">
    <location>
        <begin position="407"/>
        <end position="426"/>
    </location>
</feature>
<feature type="region of interest" description="Disordered" evidence="1">
    <location>
        <begin position="466"/>
        <end position="612"/>
    </location>
</feature>
<feature type="compositionally biased region" description="Basic and acidic residues" evidence="1">
    <location>
        <begin position="106"/>
        <end position="125"/>
    </location>
</feature>
<feature type="compositionally biased region" description="Basic and acidic residues" evidence="1">
    <location>
        <begin position="154"/>
        <end position="179"/>
    </location>
</feature>